<evidence type="ECO:0000313" key="3">
    <source>
        <dbReference type="Proteomes" id="UP000593567"/>
    </source>
</evidence>
<keyword evidence="3" id="KW-1185">Reference proteome</keyword>
<reference evidence="2" key="1">
    <citation type="submission" date="2020-06" db="EMBL/GenBank/DDBJ databases">
        <title>Draft genome of Bugula neritina, a colonial animal packing powerful symbionts and potential medicines.</title>
        <authorList>
            <person name="Rayko M."/>
        </authorList>
    </citation>
    <scope>NUCLEOTIDE SEQUENCE [LARGE SCALE GENOMIC DNA]</scope>
    <source>
        <strain evidence="2">Kwan_BN1</strain>
    </source>
</reference>
<name>A0A7J7JJG6_BUGNE</name>
<sequence length="68" mass="7844">MGKSLHDLPAYKLTEHLYSKVPTFDSVFDEETFYIVFFLLVIFSFLGAYVASRYVTLDDASVGKRKKQ</sequence>
<keyword evidence="1" id="KW-1133">Transmembrane helix</keyword>
<keyword evidence="1" id="KW-0812">Transmembrane</keyword>
<dbReference type="OrthoDB" id="10014237at2759"/>
<accession>A0A7J7JJG6</accession>
<proteinExistence type="predicted"/>
<dbReference type="AlphaFoldDB" id="A0A7J7JJG6"/>
<keyword evidence="1" id="KW-0472">Membrane</keyword>
<evidence type="ECO:0000256" key="1">
    <source>
        <dbReference type="SAM" id="Phobius"/>
    </source>
</evidence>
<organism evidence="2 3">
    <name type="scientific">Bugula neritina</name>
    <name type="common">Brown bryozoan</name>
    <name type="synonym">Sertularia neritina</name>
    <dbReference type="NCBI Taxonomy" id="10212"/>
    <lineage>
        <taxon>Eukaryota</taxon>
        <taxon>Metazoa</taxon>
        <taxon>Spiralia</taxon>
        <taxon>Lophotrochozoa</taxon>
        <taxon>Bryozoa</taxon>
        <taxon>Gymnolaemata</taxon>
        <taxon>Cheilostomatida</taxon>
        <taxon>Flustrina</taxon>
        <taxon>Buguloidea</taxon>
        <taxon>Bugulidae</taxon>
        <taxon>Bugula</taxon>
    </lineage>
</organism>
<dbReference type="EMBL" id="VXIV02002328">
    <property type="protein sequence ID" value="KAF6026187.1"/>
    <property type="molecule type" value="Genomic_DNA"/>
</dbReference>
<dbReference type="Proteomes" id="UP000593567">
    <property type="component" value="Unassembled WGS sequence"/>
</dbReference>
<protein>
    <submittedName>
        <fullName evidence="2">Uncharacterized protein</fullName>
    </submittedName>
</protein>
<comment type="caution">
    <text evidence="2">The sequence shown here is derived from an EMBL/GenBank/DDBJ whole genome shotgun (WGS) entry which is preliminary data.</text>
</comment>
<evidence type="ECO:0000313" key="2">
    <source>
        <dbReference type="EMBL" id="KAF6026187.1"/>
    </source>
</evidence>
<gene>
    <name evidence="2" type="ORF">EB796_015503</name>
</gene>
<feature type="transmembrane region" description="Helical" evidence="1">
    <location>
        <begin position="33"/>
        <end position="56"/>
    </location>
</feature>